<evidence type="ECO:0000313" key="1">
    <source>
        <dbReference type="EMBL" id="ATA52955.1"/>
    </source>
</evidence>
<keyword evidence="1" id="KW-0067">ATP-binding</keyword>
<keyword evidence="1" id="KW-0547">Nucleotide-binding</keyword>
<protein>
    <submittedName>
        <fullName evidence="1">ATP-binding protein</fullName>
    </submittedName>
</protein>
<dbReference type="KEGG" id="vbo:CKY39_06825"/>
<dbReference type="EMBL" id="CP023284">
    <property type="protein sequence ID" value="ATA52955.1"/>
    <property type="molecule type" value="Genomic_DNA"/>
</dbReference>
<dbReference type="RefSeq" id="WP_095743897.1">
    <property type="nucleotide sequence ID" value="NZ_CP023284.1"/>
</dbReference>
<dbReference type="GO" id="GO:0005524">
    <property type="term" value="F:ATP binding"/>
    <property type="evidence" value="ECO:0007669"/>
    <property type="project" value="UniProtKB-KW"/>
</dbReference>
<organism evidence="1 2">
    <name type="scientific">Variovorax boronicumulans</name>
    <dbReference type="NCBI Taxonomy" id="436515"/>
    <lineage>
        <taxon>Bacteria</taxon>
        <taxon>Pseudomonadati</taxon>
        <taxon>Pseudomonadota</taxon>
        <taxon>Betaproteobacteria</taxon>
        <taxon>Burkholderiales</taxon>
        <taxon>Comamonadaceae</taxon>
        <taxon>Variovorax</taxon>
    </lineage>
</organism>
<proteinExistence type="predicted"/>
<dbReference type="SUPFAM" id="SSF55874">
    <property type="entry name" value="ATPase domain of HSP90 chaperone/DNA topoisomerase II/histidine kinase"/>
    <property type="match status" value="1"/>
</dbReference>
<dbReference type="Gene3D" id="3.30.565.10">
    <property type="entry name" value="Histidine kinase-like ATPase, C-terminal domain"/>
    <property type="match status" value="1"/>
</dbReference>
<evidence type="ECO:0000313" key="2">
    <source>
        <dbReference type="Proteomes" id="UP000217154"/>
    </source>
</evidence>
<accession>A0A250DEZ5</accession>
<dbReference type="InterPro" id="IPR036890">
    <property type="entry name" value="HATPase_C_sf"/>
</dbReference>
<gene>
    <name evidence="1" type="ORF">CKY39_06825</name>
</gene>
<dbReference type="Proteomes" id="UP000217154">
    <property type="component" value="Chromosome"/>
</dbReference>
<reference evidence="1 2" key="1">
    <citation type="submission" date="2017-09" db="EMBL/GenBank/DDBJ databases">
        <title>The diverse metabolic capabilities of V. boronicumulans make it an excellent choice for continued studies on novel biodegradation.</title>
        <authorList>
            <person name="Sun S."/>
        </authorList>
    </citation>
    <scope>NUCLEOTIDE SEQUENCE [LARGE SCALE GENOMIC DNA]</scope>
    <source>
        <strain evidence="1 2">J1</strain>
    </source>
</reference>
<dbReference type="AlphaFoldDB" id="A0A250DEZ5"/>
<name>A0A250DEZ5_9BURK</name>
<sequence length="202" mass="20992">MYGSSLGLVIASLIGLGLTGVLALMGALFVANARAAVHARGLAQQARTQQRQQLADSRVQDLRPLLGTESGDATALRLDVDLPAEAVPVFGIPSELRELLAKVAAHAARVMAAGTTLQVRARIEGSQAVVHWRDLDADSERPPLARFFDALDAASLASAGICERIAGRHGGRIYSAPDDGGVLGLTLRLPLYAPAVAAGSVD</sequence>